<accession>U2QPT4</accession>
<dbReference type="HOGENOM" id="CLU_2601042_0_0_9"/>
<gene>
    <name evidence="1" type="ORF">HMPREF1983_00844</name>
</gene>
<dbReference type="AlphaFoldDB" id="U2QPT4"/>
<dbReference type="PATRIC" id="fig|1321820.3.peg.824"/>
<evidence type="ECO:0000313" key="2">
    <source>
        <dbReference type="Proteomes" id="UP000016637"/>
    </source>
</evidence>
<reference evidence="1 2" key="1">
    <citation type="submission" date="2013-08" db="EMBL/GenBank/DDBJ databases">
        <authorList>
            <person name="Weinstock G."/>
            <person name="Sodergren E."/>
            <person name="Wylie T."/>
            <person name="Fulton L."/>
            <person name="Fulton R."/>
            <person name="Fronick C."/>
            <person name="O'Laughlin M."/>
            <person name="Godfrey J."/>
            <person name="Miner T."/>
            <person name="Herter B."/>
            <person name="Appelbaum E."/>
            <person name="Cordes M."/>
            <person name="Lek S."/>
            <person name="Wollam A."/>
            <person name="Pepin K.H."/>
            <person name="Palsikar V.B."/>
            <person name="Mitreva M."/>
            <person name="Wilson R.K."/>
        </authorList>
    </citation>
    <scope>NUCLEOTIDE SEQUENCE [LARGE SCALE GENOMIC DNA]</scope>
    <source>
        <strain evidence="1 2">ATCC 700627</strain>
    </source>
</reference>
<proteinExistence type="predicted"/>
<dbReference type="Proteomes" id="UP000016637">
    <property type="component" value="Unassembled WGS sequence"/>
</dbReference>
<name>U2QPT4_9BACL</name>
<keyword evidence="2" id="KW-1185">Reference proteome</keyword>
<protein>
    <submittedName>
        <fullName evidence="1">Uncharacterized protein</fullName>
    </submittedName>
</protein>
<comment type="caution">
    <text evidence="1">The sequence shown here is derived from an EMBL/GenBank/DDBJ whole genome shotgun (WGS) entry which is preliminary data.</text>
</comment>
<organism evidence="1 2">
    <name type="scientific">Gemella bergeri ATCC 700627</name>
    <dbReference type="NCBI Taxonomy" id="1321820"/>
    <lineage>
        <taxon>Bacteria</taxon>
        <taxon>Bacillati</taxon>
        <taxon>Bacillota</taxon>
        <taxon>Bacilli</taxon>
        <taxon>Bacillales</taxon>
        <taxon>Gemellaceae</taxon>
        <taxon>Gemella</taxon>
    </lineage>
</organism>
<dbReference type="EMBL" id="AWVP01000053">
    <property type="protein sequence ID" value="ERK58229.1"/>
    <property type="molecule type" value="Genomic_DNA"/>
</dbReference>
<sequence length="79" mass="9637">MKIKKVYCKEWFGDENIIYTEVKFELLINNKTVDKMIEDFEVGKTFNKSEFFERYSTDDILEKVARNLDETNLFNKYIY</sequence>
<evidence type="ECO:0000313" key="1">
    <source>
        <dbReference type="EMBL" id="ERK58229.1"/>
    </source>
</evidence>